<accession>A0A1G5JM84</accession>
<evidence type="ECO:0000256" key="8">
    <source>
        <dbReference type="ARBA" id="ARBA00049934"/>
    </source>
</evidence>
<proteinExistence type="inferred from homology"/>
<evidence type="ECO:0000256" key="2">
    <source>
        <dbReference type="ARBA" id="ARBA00011032"/>
    </source>
</evidence>
<comment type="cofactor">
    <cofactor evidence="8">
        <name>tungstopterin</name>
        <dbReference type="ChEBI" id="CHEBI:30402"/>
    </cofactor>
</comment>
<dbReference type="GO" id="GO:0009055">
    <property type="term" value="F:electron transfer activity"/>
    <property type="evidence" value="ECO:0007669"/>
    <property type="project" value="InterPro"/>
</dbReference>
<dbReference type="GO" id="GO:0046872">
    <property type="term" value="F:metal ion binding"/>
    <property type="evidence" value="ECO:0007669"/>
    <property type="project" value="UniProtKB-KW"/>
</dbReference>
<dbReference type="SMART" id="SM00790">
    <property type="entry name" value="AFOR_N"/>
    <property type="match status" value="1"/>
</dbReference>
<dbReference type="InterPro" id="IPR013984">
    <property type="entry name" value="Ald_Fedxn_OxRdtase_dom2"/>
</dbReference>
<evidence type="ECO:0000256" key="9">
    <source>
        <dbReference type="SAM" id="Phobius"/>
    </source>
</evidence>
<evidence type="ECO:0000256" key="7">
    <source>
        <dbReference type="ARBA" id="ARBA00023014"/>
    </source>
</evidence>
<dbReference type="InterPro" id="IPR036503">
    <property type="entry name" value="Ald_Fedxn_OxRdtase_N_sf"/>
</dbReference>
<comment type="similarity">
    <text evidence="2">Belongs to the AOR/FOR family.</text>
</comment>
<keyword evidence="6" id="KW-0408">Iron</keyword>
<keyword evidence="4" id="KW-0479">Metal-binding</keyword>
<dbReference type="PANTHER" id="PTHR30038:SF0">
    <property type="entry name" value="TUNGSTEN-CONTAINING ALDEHYDE FERREDOXIN OXIDOREDUCTASE"/>
    <property type="match status" value="1"/>
</dbReference>
<dbReference type="GO" id="GO:0016625">
    <property type="term" value="F:oxidoreductase activity, acting on the aldehyde or oxo group of donors, iron-sulfur protein as acceptor"/>
    <property type="evidence" value="ECO:0007669"/>
    <property type="project" value="InterPro"/>
</dbReference>
<dbReference type="InterPro" id="IPR036021">
    <property type="entry name" value="Tungsten_al_ferr_oxy-like_C"/>
</dbReference>
<keyword evidence="3" id="KW-0004">4Fe-4S</keyword>
<keyword evidence="9" id="KW-0472">Membrane</keyword>
<dbReference type="PANTHER" id="PTHR30038">
    <property type="entry name" value="ALDEHYDE FERREDOXIN OXIDOREDUCTASE"/>
    <property type="match status" value="1"/>
</dbReference>
<dbReference type="GO" id="GO:0051539">
    <property type="term" value="F:4 iron, 4 sulfur cluster binding"/>
    <property type="evidence" value="ECO:0007669"/>
    <property type="project" value="UniProtKB-KW"/>
</dbReference>
<evidence type="ECO:0000313" key="11">
    <source>
        <dbReference type="EMBL" id="SCY89031.1"/>
    </source>
</evidence>
<organism evidence="11 12">
    <name type="scientific">Alkaliphilus peptidifermentans DSM 18978</name>
    <dbReference type="NCBI Taxonomy" id="1120976"/>
    <lineage>
        <taxon>Bacteria</taxon>
        <taxon>Bacillati</taxon>
        <taxon>Bacillota</taxon>
        <taxon>Clostridia</taxon>
        <taxon>Peptostreptococcales</taxon>
        <taxon>Natronincolaceae</taxon>
        <taxon>Alkaliphilus</taxon>
    </lineage>
</organism>
<dbReference type="Pfam" id="PF01314">
    <property type="entry name" value="AFOR_C"/>
    <property type="match status" value="1"/>
</dbReference>
<feature type="domain" description="Aldehyde ferredoxin oxidoreductase N-terminal" evidence="10">
    <location>
        <begin position="1"/>
        <end position="206"/>
    </location>
</feature>
<keyword evidence="5" id="KW-0560">Oxidoreductase</keyword>
<keyword evidence="9" id="KW-0812">Transmembrane</keyword>
<protein>
    <submittedName>
        <fullName evidence="11">Aldehyde ferredoxin oxidoreductase</fullName>
    </submittedName>
</protein>
<dbReference type="OrthoDB" id="9763894at2"/>
<sequence>MKIVHVDLNTNEIITNNYNIEDISKTGRGLATSVIMEIIKPDTKYLSKENCIVLTPGLLTGTQAPCTGRLTIAAKGEDNVGIKSINVAGPISQKLASLHISAIVIHGKRKNEDSCVLHISEDEIKVHSVSNLRHKSVDDTIDHLQGMWGEDTSIIGIGPAGEHVLPIASVFSTYSKGYPKYYCSRGKMGDIFGYKGIKAIAVTTRSHFNSPIEDEAEFRKMSKKLGKMIIQHPVCGGALPAYGSITLIHMMKDKTNFLEKLKLQSKRKNIAGRKSTESTIKINKNCAPNCVIGCLNRHSGDTGEDAYSSPAESEAVAACKELFNITDDKFVKEVNKKCFEMGVDTIEFLFSCNMLLKAMKNEATKEKIHELIKEVELVTPLGRIVTSTTKGIHPLFAEVPEIEKMITLPAIQEEKNFIIKLQNRVKGCEKINDMEMLYGFMTLLGNLGICLFTSFAILDMEEGLENLAQLIKAKTGMSVTSEELIKTALNSLQKERAYKKMIISADLSNSIPEFVKVLYRYYSVDSEVI</sequence>
<dbReference type="InterPro" id="IPR013983">
    <property type="entry name" value="Ald_Fedxn_OxRdtase_N"/>
</dbReference>
<keyword evidence="12" id="KW-1185">Reference proteome</keyword>
<evidence type="ECO:0000256" key="4">
    <source>
        <dbReference type="ARBA" id="ARBA00022723"/>
    </source>
</evidence>
<dbReference type="SUPFAM" id="SSF56228">
    <property type="entry name" value="Aldehyde ferredoxin oxidoreductase, N-terminal domain"/>
    <property type="match status" value="1"/>
</dbReference>
<keyword evidence="7" id="KW-0411">Iron-sulfur</keyword>
<reference evidence="11 12" key="1">
    <citation type="submission" date="2016-10" db="EMBL/GenBank/DDBJ databases">
        <authorList>
            <person name="de Groot N.N."/>
        </authorList>
    </citation>
    <scope>NUCLEOTIDE SEQUENCE [LARGE SCALE GENOMIC DNA]</scope>
    <source>
        <strain evidence="11 12">DSM 18978</strain>
    </source>
</reference>
<evidence type="ECO:0000256" key="5">
    <source>
        <dbReference type="ARBA" id="ARBA00023002"/>
    </source>
</evidence>
<dbReference type="RefSeq" id="WP_091545086.1">
    <property type="nucleotide sequence ID" value="NZ_FMUS01000020.1"/>
</dbReference>
<dbReference type="InterPro" id="IPR051919">
    <property type="entry name" value="W-dependent_AOR"/>
</dbReference>
<dbReference type="Gene3D" id="3.60.9.10">
    <property type="entry name" value="Aldehyde ferredoxin oxidoreductase, N-terminal domain"/>
    <property type="match status" value="1"/>
</dbReference>
<evidence type="ECO:0000313" key="12">
    <source>
        <dbReference type="Proteomes" id="UP000198636"/>
    </source>
</evidence>
<dbReference type="SUPFAM" id="SSF48310">
    <property type="entry name" value="Aldehyde ferredoxin oxidoreductase, C-terminal domains"/>
    <property type="match status" value="1"/>
</dbReference>
<comment type="cofactor">
    <cofactor evidence="1">
        <name>[4Fe-4S] cluster</name>
        <dbReference type="ChEBI" id="CHEBI:49883"/>
    </cofactor>
</comment>
<evidence type="ECO:0000256" key="3">
    <source>
        <dbReference type="ARBA" id="ARBA00022485"/>
    </source>
</evidence>
<evidence type="ECO:0000256" key="6">
    <source>
        <dbReference type="ARBA" id="ARBA00023004"/>
    </source>
</evidence>
<name>A0A1G5JM84_9FIRM</name>
<keyword evidence="9" id="KW-1133">Transmembrane helix</keyword>
<dbReference type="EMBL" id="FMUS01000020">
    <property type="protein sequence ID" value="SCY89031.1"/>
    <property type="molecule type" value="Genomic_DNA"/>
</dbReference>
<feature type="transmembrane region" description="Helical" evidence="9">
    <location>
        <begin position="436"/>
        <end position="458"/>
    </location>
</feature>
<dbReference type="Gene3D" id="1.10.569.10">
    <property type="entry name" value="Aldehyde Ferredoxin Oxidoreductase Protein, subunit A, domain 2"/>
    <property type="match status" value="1"/>
</dbReference>
<dbReference type="Pfam" id="PF02730">
    <property type="entry name" value="AFOR_N"/>
    <property type="match status" value="1"/>
</dbReference>
<dbReference type="STRING" id="1120976.SAMN03080606_02903"/>
<evidence type="ECO:0000256" key="1">
    <source>
        <dbReference type="ARBA" id="ARBA00001966"/>
    </source>
</evidence>
<dbReference type="InterPro" id="IPR013985">
    <property type="entry name" value="Ald_Fedxn_OxRdtase_dom3"/>
</dbReference>
<evidence type="ECO:0000259" key="10">
    <source>
        <dbReference type="SMART" id="SM00790"/>
    </source>
</evidence>
<dbReference type="AlphaFoldDB" id="A0A1G5JM84"/>
<dbReference type="Gene3D" id="1.10.599.10">
    <property type="entry name" value="Aldehyde Ferredoxin Oxidoreductase Protein, subunit A, domain 3"/>
    <property type="match status" value="1"/>
</dbReference>
<dbReference type="InterPro" id="IPR001203">
    <property type="entry name" value="OxRdtase_Ald_Fedxn_C"/>
</dbReference>
<gene>
    <name evidence="11" type="ORF">SAMN03080606_02903</name>
</gene>
<dbReference type="Proteomes" id="UP000198636">
    <property type="component" value="Unassembled WGS sequence"/>
</dbReference>